<evidence type="ECO:0000313" key="1">
    <source>
        <dbReference type="EMBL" id="JAP18320.1"/>
    </source>
</evidence>
<dbReference type="EMBL" id="GEDG01021422">
    <property type="protein sequence ID" value="JAP18320.1"/>
    <property type="molecule type" value="Transcribed_RNA"/>
</dbReference>
<reference evidence="1" key="1">
    <citation type="submission" date="2015-12" db="EMBL/GenBank/DDBJ databases">
        <title>Gene expression during late stages of embryo sac development: a critical building block for successful pollen-pistil interactions.</title>
        <authorList>
            <person name="Liu Y."/>
            <person name="Joly V."/>
            <person name="Sabar M."/>
            <person name="Matton D.P."/>
        </authorList>
    </citation>
    <scope>NUCLEOTIDE SEQUENCE</scope>
</reference>
<sequence>MPDRHGNLAYCTCFHISHRVQAISSMLLVANLLALHSLKSFLQPPSISAKAHPMSFQRFSQCPYSTRTYELAQEFTMYTFLIESHNAHVYHNAAESNLGGEKLKSP</sequence>
<protein>
    <submittedName>
        <fullName evidence="1">Putative ovule protein</fullName>
    </submittedName>
</protein>
<accession>A0A0V0HEJ8</accession>
<dbReference type="AlphaFoldDB" id="A0A0V0HEJ8"/>
<organism evidence="1">
    <name type="scientific">Solanum chacoense</name>
    <name type="common">Chaco potato</name>
    <dbReference type="NCBI Taxonomy" id="4108"/>
    <lineage>
        <taxon>Eukaryota</taxon>
        <taxon>Viridiplantae</taxon>
        <taxon>Streptophyta</taxon>
        <taxon>Embryophyta</taxon>
        <taxon>Tracheophyta</taxon>
        <taxon>Spermatophyta</taxon>
        <taxon>Magnoliopsida</taxon>
        <taxon>eudicotyledons</taxon>
        <taxon>Gunneridae</taxon>
        <taxon>Pentapetalae</taxon>
        <taxon>asterids</taxon>
        <taxon>lamiids</taxon>
        <taxon>Solanales</taxon>
        <taxon>Solanaceae</taxon>
        <taxon>Solanoideae</taxon>
        <taxon>Solaneae</taxon>
        <taxon>Solanum</taxon>
    </lineage>
</organism>
<proteinExistence type="predicted"/>
<dbReference type="EMBL" id="GEDG01018517">
    <property type="protein sequence ID" value="JAP20720.1"/>
    <property type="molecule type" value="Transcribed_RNA"/>
</dbReference>
<name>A0A0V0HEJ8_SOLCH</name>
<dbReference type="EMBL" id="GEDG01011589">
    <property type="protein sequence ID" value="JAP27045.1"/>
    <property type="molecule type" value="Transcribed_RNA"/>
</dbReference>